<keyword evidence="9" id="KW-1185">Reference proteome</keyword>
<evidence type="ECO:0000313" key="9">
    <source>
        <dbReference type="Proteomes" id="UP001205740"/>
    </source>
</evidence>
<feature type="compositionally biased region" description="Basic and acidic residues" evidence="6">
    <location>
        <begin position="1"/>
        <end position="10"/>
    </location>
</feature>
<dbReference type="Proteomes" id="UP001205740">
    <property type="component" value="Unassembled WGS sequence"/>
</dbReference>
<dbReference type="InterPro" id="IPR016163">
    <property type="entry name" value="Ald_DH_C"/>
</dbReference>
<dbReference type="InterPro" id="IPR015590">
    <property type="entry name" value="Aldehyde_DH_dom"/>
</dbReference>
<name>A0ABT1H371_9NOCA</name>
<dbReference type="RefSeq" id="WP_301284617.1">
    <property type="nucleotide sequence ID" value="NZ_BAAAOE010000001.1"/>
</dbReference>
<organism evidence="8 9">
    <name type="scientific">Williamsia serinedens</name>
    <dbReference type="NCBI Taxonomy" id="391736"/>
    <lineage>
        <taxon>Bacteria</taxon>
        <taxon>Bacillati</taxon>
        <taxon>Actinomycetota</taxon>
        <taxon>Actinomycetes</taxon>
        <taxon>Mycobacteriales</taxon>
        <taxon>Nocardiaceae</taxon>
        <taxon>Williamsia</taxon>
    </lineage>
</organism>
<dbReference type="Pfam" id="PF00171">
    <property type="entry name" value="Aldedh"/>
    <property type="match status" value="1"/>
</dbReference>
<sequence>MTEPATRPHAEPTSSPAPARTGTVAQIRPRSAAGMSLQEILDAQRSAFLRDGIPDARTRIDRINRLSSLLLDNADEIAEALRDDFGSRPRELSIATDVAGCMIDLADQRRHVRKWMATEKVAKPAALMGFSQRIRHDPLGVVGIIGPWNFPLQLTVVPAGDAFAAGNRVMMRPSSVTARTTAVLAKHAPDYFSVEELAVLTPDHGGGSDFAKLQVDHLFFTGSPEVGRSVAAEAGKNLVPVTLELGGKNPVVVDLDADIRAAAERIADAKLVNSGQVCLCPDYAFVPAARLDEFVDTVVARWRTANPSIAGNDQYTATINEKNYTRIVGLIDDAVARGASKRQVIPPGESLPDAVSRKIPPTVLTNVRPGSDIEGDEVFGPVLTVYPYRDLSEAVEYITAHPHPLTMYWFGPDNARYEQLQATTRSGSVNGNDFALNLLSGSLPFGGVGTSGMGSYHGHFGFATFSHARAVTHSRMPISFGRMMSAPFTPSDKRTTNAQLSMWKTITKRATKRNR</sequence>
<gene>
    <name evidence="8" type="ORF">LX12_002883</name>
</gene>
<dbReference type="InterPro" id="IPR016160">
    <property type="entry name" value="Ald_DH_CS_CYS"/>
</dbReference>
<reference evidence="8 9" key="1">
    <citation type="submission" date="2022-06" db="EMBL/GenBank/DDBJ databases">
        <title>Genomic Encyclopedia of Archaeal and Bacterial Type Strains, Phase II (KMG-II): from individual species to whole genera.</title>
        <authorList>
            <person name="Goeker M."/>
        </authorList>
    </citation>
    <scope>NUCLEOTIDE SEQUENCE [LARGE SCALE GENOMIC DNA]</scope>
    <source>
        <strain evidence="8 9">DSM 45037</strain>
    </source>
</reference>
<dbReference type="PROSITE" id="PS00687">
    <property type="entry name" value="ALDEHYDE_DEHYDR_GLU"/>
    <property type="match status" value="1"/>
</dbReference>
<evidence type="ECO:0000256" key="4">
    <source>
        <dbReference type="PROSITE-ProRule" id="PRU10007"/>
    </source>
</evidence>
<accession>A0ABT1H371</accession>
<feature type="domain" description="Aldehyde dehydrogenase" evidence="7">
    <location>
        <begin position="18"/>
        <end position="470"/>
    </location>
</feature>
<dbReference type="InterPro" id="IPR029510">
    <property type="entry name" value="Ald_DH_CS_GLU"/>
</dbReference>
<comment type="caution">
    <text evidence="8">The sequence shown here is derived from an EMBL/GenBank/DDBJ whole genome shotgun (WGS) entry which is preliminary data.</text>
</comment>
<evidence type="ECO:0000256" key="5">
    <source>
        <dbReference type="RuleBase" id="RU003345"/>
    </source>
</evidence>
<evidence type="ECO:0000259" key="7">
    <source>
        <dbReference type="Pfam" id="PF00171"/>
    </source>
</evidence>
<dbReference type="Gene3D" id="3.40.605.10">
    <property type="entry name" value="Aldehyde Dehydrogenase, Chain A, domain 1"/>
    <property type="match status" value="1"/>
</dbReference>
<feature type="active site" evidence="4">
    <location>
        <position position="244"/>
    </location>
</feature>
<dbReference type="SUPFAM" id="SSF53720">
    <property type="entry name" value="ALDH-like"/>
    <property type="match status" value="1"/>
</dbReference>
<proteinExistence type="inferred from homology"/>
<dbReference type="PANTHER" id="PTHR43570">
    <property type="entry name" value="ALDEHYDE DEHYDROGENASE"/>
    <property type="match status" value="1"/>
</dbReference>
<dbReference type="InterPro" id="IPR016161">
    <property type="entry name" value="Ald_DH/histidinol_DH"/>
</dbReference>
<feature type="region of interest" description="Disordered" evidence="6">
    <location>
        <begin position="1"/>
        <end position="23"/>
    </location>
</feature>
<dbReference type="InterPro" id="IPR016162">
    <property type="entry name" value="Ald_DH_N"/>
</dbReference>
<evidence type="ECO:0000256" key="6">
    <source>
        <dbReference type="SAM" id="MobiDB-lite"/>
    </source>
</evidence>
<comment type="similarity">
    <text evidence="1 3 5">Belongs to the aldehyde dehydrogenase family.</text>
</comment>
<dbReference type="PROSITE" id="PS00070">
    <property type="entry name" value="ALDEHYDE_DEHYDR_CYS"/>
    <property type="match status" value="1"/>
</dbReference>
<evidence type="ECO:0000256" key="2">
    <source>
        <dbReference type="ARBA" id="ARBA00023002"/>
    </source>
</evidence>
<keyword evidence="2 3" id="KW-0560">Oxidoreductase</keyword>
<evidence type="ECO:0000256" key="1">
    <source>
        <dbReference type="ARBA" id="ARBA00009986"/>
    </source>
</evidence>
<dbReference type="InterPro" id="IPR012394">
    <property type="entry name" value="Aldehyde_DH_NAD(P)"/>
</dbReference>
<dbReference type="EMBL" id="JAMTCG010000005">
    <property type="protein sequence ID" value="MCP2161684.1"/>
    <property type="molecule type" value="Genomic_DNA"/>
</dbReference>
<evidence type="ECO:0000313" key="8">
    <source>
        <dbReference type="EMBL" id="MCP2161684.1"/>
    </source>
</evidence>
<protein>
    <recommendedName>
        <fullName evidence="3">Aldehyde dehydrogenase</fullName>
    </recommendedName>
</protein>
<dbReference type="PANTHER" id="PTHR43570:SF16">
    <property type="entry name" value="ALDEHYDE DEHYDROGENASE TYPE III, ISOFORM Q"/>
    <property type="match status" value="1"/>
</dbReference>
<evidence type="ECO:0000256" key="3">
    <source>
        <dbReference type="PIRNR" id="PIRNR036492"/>
    </source>
</evidence>
<dbReference type="Gene3D" id="3.40.309.10">
    <property type="entry name" value="Aldehyde Dehydrogenase, Chain A, domain 2"/>
    <property type="match status" value="1"/>
</dbReference>
<dbReference type="PIRSF" id="PIRSF036492">
    <property type="entry name" value="ALDH"/>
    <property type="match status" value="1"/>
</dbReference>